<protein>
    <recommendedName>
        <fullName evidence="4">SRPBCC family protein</fullName>
    </recommendedName>
</protein>
<dbReference type="InterPro" id="IPR023393">
    <property type="entry name" value="START-like_dom_sf"/>
</dbReference>
<dbReference type="EMBL" id="AORZ01000006">
    <property type="protein sequence ID" value="EMF01884.1"/>
    <property type="molecule type" value="Genomic_DNA"/>
</dbReference>
<dbReference type="SUPFAM" id="SSF55961">
    <property type="entry name" value="Bet v1-like"/>
    <property type="match status" value="1"/>
</dbReference>
<evidence type="ECO:0000256" key="1">
    <source>
        <dbReference type="SAM" id="MobiDB-lite"/>
    </source>
</evidence>
<dbReference type="AlphaFoldDB" id="M3A9N7"/>
<reference evidence="2 3" key="1">
    <citation type="journal article" date="2013" name="Genome Announc.">
        <title>Whole-Genome Shotgun Assembly and Analysis of the Genome of Streptomyces mobaraensis DSM 40847, a Strain for Industrial Production of Microbial Transglutaminase.</title>
        <authorList>
            <person name="Yang H."/>
            <person name="He T."/>
            <person name="Wu W."/>
            <person name="Zhu W."/>
            <person name="Lu B."/>
            <person name="Sun W."/>
        </authorList>
    </citation>
    <scope>NUCLEOTIDE SEQUENCE [LARGE SCALE GENOMIC DNA]</scope>
    <source>
        <strain evidence="2 3">DSM 40847</strain>
    </source>
</reference>
<gene>
    <name evidence="2" type="ORF">H340_03669</name>
</gene>
<dbReference type="eggNOG" id="ENOG502ZHUK">
    <property type="taxonomic scope" value="Bacteria"/>
</dbReference>
<proteinExistence type="predicted"/>
<evidence type="ECO:0000313" key="3">
    <source>
        <dbReference type="Proteomes" id="UP000011740"/>
    </source>
</evidence>
<dbReference type="PATRIC" id="fig|1223523.3.peg.747"/>
<evidence type="ECO:0008006" key="4">
    <source>
        <dbReference type="Google" id="ProtNLM"/>
    </source>
</evidence>
<dbReference type="Proteomes" id="UP000011740">
    <property type="component" value="Unassembled WGS sequence"/>
</dbReference>
<comment type="caution">
    <text evidence="2">The sequence shown here is derived from an EMBL/GenBank/DDBJ whole genome shotgun (WGS) entry which is preliminary data.</text>
</comment>
<feature type="compositionally biased region" description="Pro residues" evidence="1">
    <location>
        <begin position="11"/>
        <end position="23"/>
    </location>
</feature>
<feature type="compositionally biased region" description="Polar residues" evidence="1">
    <location>
        <begin position="1"/>
        <end position="10"/>
    </location>
</feature>
<name>M3A9N7_STRM1</name>
<dbReference type="STRING" id="1223523.H340_03669"/>
<organism evidence="2 3">
    <name type="scientific">Streptomyces mobaraensis (strain ATCC 29032 / DSM 40847 / JCM 4168 / NBRC 13819 / NCIMB 11159 / IPCR 16-22)</name>
    <dbReference type="NCBI Taxonomy" id="1223523"/>
    <lineage>
        <taxon>Bacteria</taxon>
        <taxon>Bacillati</taxon>
        <taxon>Actinomycetota</taxon>
        <taxon>Actinomycetes</taxon>
        <taxon>Kitasatosporales</taxon>
        <taxon>Streptomycetaceae</taxon>
        <taxon>Streptomyces</taxon>
    </lineage>
</organism>
<accession>M3A9N7</accession>
<evidence type="ECO:0000313" key="2">
    <source>
        <dbReference type="EMBL" id="EMF01884.1"/>
    </source>
</evidence>
<feature type="region of interest" description="Disordered" evidence="1">
    <location>
        <begin position="1"/>
        <end position="23"/>
    </location>
</feature>
<dbReference type="Gene3D" id="3.30.530.20">
    <property type="match status" value="1"/>
</dbReference>
<sequence length="228" mass="26142">MTTSVDRPSGQPTPLPGYVPPAPIPDGIKDVPGLLRWETTPREEAMALAAELTKESFTYDEVYGRFVTVHQYIDAPPRAVYEYLTDIRHLNEFTYSTRDFAPTDVPDVYQGRDVLLDDATKIFMRIDGDPDALTVDIRCAWDQGEELWMNYLHRIVPAETVLNKPGSVVIWTNCRHPYYDKNPYPELAPSPERPWVGDMWPLFYAGHQVEMDNLKKILEHRFRGDAAS</sequence>
<dbReference type="RefSeq" id="WP_004939543.1">
    <property type="nucleotide sequence ID" value="NZ_AORZ01000006.1"/>
</dbReference>